<dbReference type="Pfam" id="PF07686">
    <property type="entry name" value="V-set"/>
    <property type="match status" value="1"/>
</dbReference>
<dbReference type="Pfam" id="PF08205">
    <property type="entry name" value="C2-set_2"/>
    <property type="match status" value="1"/>
</dbReference>
<reference evidence="8" key="1">
    <citation type="submission" date="2022-01" db="EMBL/GenBank/DDBJ databases">
        <authorList>
            <person name="King R."/>
        </authorList>
    </citation>
    <scope>NUCLEOTIDE SEQUENCE</scope>
</reference>
<sequence length="773" mass="85431">MFVQTISPFCDFKCDKRLKSFIFVSVPARLVWGVPGKDVELPCDITPALPNDNVTMLFWFKDNLGMPLYSLDARYGPLDKASHLAMSDDLGSRSYFITEDEPRRARLRIQNVNIYDEGVFRCRVDFVNSPTRNFQVNLTLVAQPSAPRVFDAEGREIKIGHSAGPFLEERELFLSCQVTGGRPKPSLVWWFNGTILDNVIDSSRESYTTVNQLVISSTPRYLKGAQIECRASSSEAAGYISREIPLTVFLKPNKVKIVTPNDLLSISKSQNIRCESSGSYPPAKLTWLLDGRAIRNAVVTEEETESFTGSILSLNVASDDDGKDLVCRADNPRFPGGHAEDRRQIHVAYPPRVSVELIEVQNPVKEGTDVSLRCKTSASPPAESYNWYHNSHLIVHNVTAGIMPQEDKLFIKNVKENLAGHYACSATNVEGETYSAPLELVVQFAPRCKKGYEAMRVGALPFETLVIQCHVDSIPEVSRFSWTYNTSRGVLPVQGGKVDNQGNVSILRFTPGSDDVESLACWASNRVGRQERPCLFFIIPAEAPESPRSCLVRNATNGEGLEVSCIAGKDGGLHQSFVLEVFDISAPSDPQAGVTTLSDQGDLAPPKYRVLGERPLFRLHNLQPGKDYQVSVYAENAKGKSYPPVILSNVRLDNQLTSLFFNTEDVSSSNPTAETSTSSVNLTVIVVSLAAAAVVLIVSIISVAAILACRRPRGVTAVIRRRSRRSSKPPEEFELSDDGFGEGFHRRSAQYRASMYGECEERISRMIEEKIGG</sequence>
<evidence type="ECO:0000313" key="9">
    <source>
        <dbReference type="Proteomes" id="UP001153636"/>
    </source>
</evidence>
<dbReference type="SMART" id="SM00408">
    <property type="entry name" value="IGc2"/>
    <property type="match status" value="2"/>
</dbReference>
<dbReference type="PANTHER" id="PTHR23278:SF4">
    <property type="entry name" value="SIDESTEP, ISOFORM C"/>
    <property type="match status" value="1"/>
</dbReference>
<dbReference type="GO" id="GO:0016020">
    <property type="term" value="C:membrane"/>
    <property type="evidence" value="ECO:0007669"/>
    <property type="project" value="UniProtKB-SubCell"/>
</dbReference>
<dbReference type="SUPFAM" id="SSF48726">
    <property type="entry name" value="Immunoglobulin"/>
    <property type="match status" value="5"/>
</dbReference>
<dbReference type="SUPFAM" id="SSF49265">
    <property type="entry name" value="Fibronectin type III"/>
    <property type="match status" value="1"/>
</dbReference>
<dbReference type="InterPro" id="IPR036116">
    <property type="entry name" value="FN3_sf"/>
</dbReference>
<keyword evidence="9" id="KW-1185">Reference proteome</keyword>
<dbReference type="AlphaFoldDB" id="A0A9P0CKZ6"/>
<evidence type="ECO:0000259" key="7">
    <source>
        <dbReference type="PROSITE" id="PS50835"/>
    </source>
</evidence>
<dbReference type="InterPro" id="IPR003961">
    <property type="entry name" value="FN3_dom"/>
</dbReference>
<keyword evidence="4 6" id="KW-0472">Membrane</keyword>
<dbReference type="InterPro" id="IPR013783">
    <property type="entry name" value="Ig-like_fold"/>
</dbReference>
<name>A0A9P0CKZ6_9CUCU</name>
<dbReference type="InterPro" id="IPR036179">
    <property type="entry name" value="Ig-like_dom_sf"/>
</dbReference>
<dbReference type="InterPro" id="IPR007110">
    <property type="entry name" value="Ig-like_dom"/>
</dbReference>
<keyword evidence="2 6" id="KW-0812">Transmembrane</keyword>
<gene>
    <name evidence="8" type="ORF">PSYICH_LOCUS5323</name>
</gene>
<evidence type="ECO:0000256" key="4">
    <source>
        <dbReference type="ARBA" id="ARBA00023136"/>
    </source>
</evidence>
<protein>
    <recommendedName>
        <fullName evidence="7">Ig-like domain-containing protein</fullName>
    </recommendedName>
</protein>
<dbReference type="OrthoDB" id="6250964at2759"/>
<comment type="subcellular location">
    <subcellularLocation>
        <location evidence="1">Membrane</location>
        <topology evidence="1">Single-pass membrane protein</topology>
    </subcellularLocation>
</comment>
<evidence type="ECO:0000256" key="3">
    <source>
        <dbReference type="ARBA" id="ARBA00022989"/>
    </source>
</evidence>
<accession>A0A9P0CKZ6</accession>
<dbReference type="PANTHER" id="PTHR23278">
    <property type="entry name" value="SIDESTEP PROTEIN"/>
    <property type="match status" value="1"/>
</dbReference>
<feature type="domain" description="Ig-like" evidence="7">
    <location>
        <begin position="351"/>
        <end position="435"/>
    </location>
</feature>
<dbReference type="Pfam" id="PF13927">
    <property type="entry name" value="Ig_3"/>
    <property type="match status" value="1"/>
</dbReference>
<feature type="domain" description="Ig-like" evidence="7">
    <location>
        <begin position="36"/>
        <end position="139"/>
    </location>
</feature>
<evidence type="ECO:0000256" key="5">
    <source>
        <dbReference type="ARBA" id="ARBA00023157"/>
    </source>
</evidence>
<feature type="domain" description="Ig-like" evidence="7">
    <location>
        <begin position="147"/>
        <end position="245"/>
    </location>
</feature>
<evidence type="ECO:0000256" key="6">
    <source>
        <dbReference type="SAM" id="Phobius"/>
    </source>
</evidence>
<dbReference type="PROSITE" id="PS50835">
    <property type="entry name" value="IG_LIKE"/>
    <property type="match status" value="4"/>
</dbReference>
<keyword evidence="3 6" id="KW-1133">Transmembrane helix</keyword>
<dbReference type="InterPro" id="IPR013162">
    <property type="entry name" value="CD80_C2-set"/>
</dbReference>
<feature type="transmembrane region" description="Helical" evidence="6">
    <location>
        <begin position="682"/>
        <end position="707"/>
    </location>
</feature>
<dbReference type="CDD" id="cd00063">
    <property type="entry name" value="FN3"/>
    <property type="match status" value="1"/>
</dbReference>
<dbReference type="InterPro" id="IPR013106">
    <property type="entry name" value="Ig_V-set"/>
</dbReference>
<organism evidence="8 9">
    <name type="scientific">Psylliodes chrysocephalus</name>
    <dbReference type="NCBI Taxonomy" id="3402493"/>
    <lineage>
        <taxon>Eukaryota</taxon>
        <taxon>Metazoa</taxon>
        <taxon>Ecdysozoa</taxon>
        <taxon>Arthropoda</taxon>
        <taxon>Hexapoda</taxon>
        <taxon>Insecta</taxon>
        <taxon>Pterygota</taxon>
        <taxon>Neoptera</taxon>
        <taxon>Endopterygota</taxon>
        <taxon>Coleoptera</taxon>
        <taxon>Polyphaga</taxon>
        <taxon>Cucujiformia</taxon>
        <taxon>Chrysomeloidea</taxon>
        <taxon>Chrysomelidae</taxon>
        <taxon>Galerucinae</taxon>
        <taxon>Alticini</taxon>
        <taxon>Psylliodes</taxon>
    </lineage>
</organism>
<proteinExistence type="predicted"/>
<dbReference type="InterPro" id="IPR003598">
    <property type="entry name" value="Ig_sub2"/>
</dbReference>
<dbReference type="Proteomes" id="UP001153636">
    <property type="component" value="Chromosome 16"/>
</dbReference>
<dbReference type="SMART" id="SM00409">
    <property type="entry name" value="IG"/>
    <property type="match status" value="4"/>
</dbReference>
<dbReference type="Gene3D" id="2.60.40.10">
    <property type="entry name" value="Immunoglobulins"/>
    <property type="match status" value="4"/>
</dbReference>
<dbReference type="SMART" id="SM00060">
    <property type="entry name" value="FN3"/>
    <property type="match status" value="1"/>
</dbReference>
<evidence type="ECO:0000256" key="1">
    <source>
        <dbReference type="ARBA" id="ARBA00004167"/>
    </source>
</evidence>
<dbReference type="InterPro" id="IPR003599">
    <property type="entry name" value="Ig_sub"/>
</dbReference>
<evidence type="ECO:0000256" key="2">
    <source>
        <dbReference type="ARBA" id="ARBA00022692"/>
    </source>
</evidence>
<keyword evidence="5" id="KW-1015">Disulfide bond</keyword>
<dbReference type="EMBL" id="OV651828">
    <property type="protein sequence ID" value="CAH1104099.1"/>
    <property type="molecule type" value="Genomic_DNA"/>
</dbReference>
<feature type="domain" description="Ig-like" evidence="7">
    <location>
        <begin position="252"/>
        <end position="346"/>
    </location>
</feature>
<evidence type="ECO:0000313" key="8">
    <source>
        <dbReference type="EMBL" id="CAH1104099.1"/>
    </source>
</evidence>